<reference evidence="1 2" key="1">
    <citation type="journal article" date="2023" name="Nucleic Acids Res.">
        <title>The hologenome of Daphnia magna reveals possible DNA methylation and microbiome-mediated evolution of the host genome.</title>
        <authorList>
            <person name="Chaturvedi A."/>
            <person name="Li X."/>
            <person name="Dhandapani V."/>
            <person name="Marshall H."/>
            <person name="Kissane S."/>
            <person name="Cuenca-Cambronero M."/>
            <person name="Asole G."/>
            <person name="Calvet F."/>
            <person name="Ruiz-Romero M."/>
            <person name="Marangio P."/>
            <person name="Guigo R."/>
            <person name="Rago D."/>
            <person name="Mirbahai L."/>
            <person name="Eastwood N."/>
            <person name="Colbourne J.K."/>
            <person name="Zhou J."/>
            <person name="Mallon E."/>
            <person name="Orsini L."/>
        </authorList>
    </citation>
    <scope>NUCLEOTIDE SEQUENCE [LARGE SCALE GENOMIC DNA]</scope>
    <source>
        <strain evidence="1">LRV0_1</strain>
    </source>
</reference>
<sequence>MTHHDPARVREPLTLSRFEPPANRLTIAPPLTCEAKGKHGAIWCGSETVIGQQNGRAMRQQRRYLWWTKVHMTKALQQRGAKENGRKLQEEETA</sequence>
<accession>A0ABR0AUV0</accession>
<keyword evidence="2" id="KW-1185">Reference proteome</keyword>
<proteinExistence type="predicted"/>
<evidence type="ECO:0000313" key="2">
    <source>
        <dbReference type="Proteomes" id="UP001234178"/>
    </source>
</evidence>
<organism evidence="1 2">
    <name type="scientific">Daphnia magna</name>
    <dbReference type="NCBI Taxonomy" id="35525"/>
    <lineage>
        <taxon>Eukaryota</taxon>
        <taxon>Metazoa</taxon>
        <taxon>Ecdysozoa</taxon>
        <taxon>Arthropoda</taxon>
        <taxon>Crustacea</taxon>
        <taxon>Branchiopoda</taxon>
        <taxon>Diplostraca</taxon>
        <taxon>Cladocera</taxon>
        <taxon>Anomopoda</taxon>
        <taxon>Daphniidae</taxon>
        <taxon>Daphnia</taxon>
    </lineage>
</organism>
<name>A0ABR0AUV0_9CRUS</name>
<evidence type="ECO:0000313" key="1">
    <source>
        <dbReference type="EMBL" id="KAK4028895.1"/>
    </source>
</evidence>
<dbReference type="EMBL" id="JAOYFB010000039">
    <property type="protein sequence ID" value="KAK4028895.1"/>
    <property type="molecule type" value="Genomic_DNA"/>
</dbReference>
<comment type="caution">
    <text evidence="1">The sequence shown here is derived from an EMBL/GenBank/DDBJ whole genome shotgun (WGS) entry which is preliminary data.</text>
</comment>
<dbReference type="Proteomes" id="UP001234178">
    <property type="component" value="Unassembled WGS sequence"/>
</dbReference>
<protein>
    <submittedName>
        <fullName evidence="1">Uncharacterized protein</fullName>
    </submittedName>
</protein>
<gene>
    <name evidence="1" type="ORF">OUZ56_021914</name>
</gene>